<sequence length="179" mass="20677">MTPGYYTTLVVESESEIYDIMKNCRTTCYFFIMLANLPPNVKKELEDSFLFSSSKSLLRNSHPHLSDLECDSIILTNHIIVKGTDQVHPLSVKRYLNSMLNMAHAYNDKDPNIVEMVGKTKNSPKHFYLWIPIRLTYPSTRSSNYSTSAEFSVATKLWNDLCEKSTKFAPIRCRYIRCT</sequence>
<organism evidence="1 2">
    <name type="scientific">Tritrichomonas foetus</name>
    <dbReference type="NCBI Taxonomy" id="1144522"/>
    <lineage>
        <taxon>Eukaryota</taxon>
        <taxon>Metamonada</taxon>
        <taxon>Parabasalia</taxon>
        <taxon>Tritrichomonadida</taxon>
        <taxon>Tritrichomonadidae</taxon>
        <taxon>Tritrichomonas</taxon>
    </lineage>
</organism>
<dbReference type="EMBL" id="MLAK01000169">
    <property type="protein sequence ID" value="OHT15915.1"/>
    <property type="molecule type" value="Genomic_DNA"/>
</dbReference>
<accession>A0A1J4KXD6</accession>
<proteinExistence type="predicted"/>
<dbReference type="VEuPathDB" id="TrichDB:TRFO_42184"/>
<reference evidence="1" key="1">
    <citation type="submission" date="2016-10" db="EMBL/GenBank/DDBJ databases">
        <authorList>
            <person name="Benchimol M."/>
            <person name="Almeida L.G."/>
            <person name="Vasconcelos A.T."/>
            <person name="Perreira-Neves A."/>
            <person name="Rosa I.A."/>
            <person name="Tasca T."/>
            <person name="Bogo M.R."/>
            <person name="de Souza W."/>
        </authorList>
    </citation>
    <scope>NUCLEOTIDE SEQUENCE [LARGE SCALE GENOMIC DNA]</scope>
    <source>
        <strain evidence="1">K</strain>
    </source>
</reference>
<protein>
    <submittedName>
        <fullName evidence="1">Uncharacterized protein</fullName>
    </submittedName>
</protein>
<dbReference type="GeneID" id="94848891"/>
<gene>
    <name evidence="1" type="ORF">TRFO_42184</name>
</gene>
<keyword evidence="2" id="KW-1185">Reference proteome</keyword>
<comment type="caution">
    <text evidence="1">The sequence shown here is derived from an EMBL/GenBank/DDBJ whole genome shotgun (WGS) entry which is preliminary data.</text>
</comment>
<dbReference type="Proteomes" id="UP000179807">
    <property type="component" value="Unassembled WGS sequence"/>
</dbReference>
<dbReference type="AlphaFoldDB" id="A0A1J4KXD6"/>
<evidence type="ECO:0000313" key="1">
    <source>
        <dbReference type="EMBL" id="OHT15915.1"/>
    </source>
</evidence>
<name>A0A1J4KXD6_9EUKA</name>
<dbReference type="RefSeq" id="XP_068369051.1">
    <property type="nucleotide sequence ID" value="XM_068514187.1"/>
</dbReference>
<evidence type="ECO:0000313" key="2">
    <source>
        <dbReference type="Proteomes" id="UP000179807"/>
    </source>
</evidence>